<evidence type="ECO:0000256" key="2">
    <source>
        <dbReference type="ARBA" id="ARBA00011073"/>
    </source>
</evidence>
<name>A0A4Y7K3X7_PAPSO</name>
<comment type="similarity">
    <text evidence="2 11">Belongs to the peptidase S8 family.</text>
</comment>
<dbReference type="Proteomes" id="UP000316621">
    <property type="component" value="Chromosome 7"/>
</dbReference>
<dbReference type="GO" id="GO:0005576">
    <property type="term" value="C:extracellular region"/>
    <property type="evidence" value="ECO:0007669"/>
    <property type="project" value="UniProtKB-SubCell"/>
</dbReference>
<dbReference type="OMA" id="IHETESQ"/>
<keyword evidence="3" id="KW-0964">Secreted</keyword>
<feature type="domain" description="Peptidase S8/S53" evidence="13">
    <location>
        <begin position="152"/>
        <end position="606"/>
    </location>
</feature>
<dbReference type="SUPFAM" id="SSF52743">
    <property type="entry name" value="Subtilisin-like"/>
    <property type="match status" value="1"/>
</dbReference>
<keyword evidence="7 11" id="KW-0720">Serine protease</keyword>
<evidence type="ECO:0000313" key="17">
    <source>
        <dbReference type="EMBL" id="RZC68044.1"/>
    </source>
</evidence>
<evidence type="ECO:0000259" key="14">
    <source>
        <dbReference type="Pfam" id="PF02225"/>
    </source>
</evidence>
<evidence type="ECO:0008006" key="19">
    <source>
        <dbReference type="Google" id="ProtNLM"/>
    </source>
</evidence>
<feature type="domain" description="Inhibitor I9" evidence="15">
    <location>
        <begin position="39"/>
        <end position="129"/>
    </location>
</feature>
<dbReference type="Gene3D" id="3.50.30.30">
    <property type="match status" value="1"/>
</dbReference>
<dbReference type="FunFam" id="3.40.50.200:FF:000006">
    <property type="entry name" value="Subtilisin-like protease SBT1.5"/>
    <property type="match status" value="1"/>
</dbReference>
<keyword evidence="5 12" id="KW-0732">Signal</keyword>
<dbReference type="InterPro" id="IPR041469">
    <property type="entry name" value="Subtilisin-like_FN3"/>
</dbReference>
<evidence type="ECO:0000256" key="8">
    <source>
        <dbReference type="ARBA" id="ARBA00023145"/>
    </source>
</evidence>
<dbReference type="EMBL" id="CM010721">
    <property type="protein sequence ID" value="RZC68044.1"/>
    <property type="molecule type" value="Genomic_DNA"/>
</dbReference>
<evidence type="ECO:0000256" key="12">
    <source>
        <dbReference type="SAM" id="SignalP"/>
    </source>
</evidence>
<dbReference type="PROSITE" id="PS00137">
    <property type="entry name" value="SUBTILASE_HIS"/>
    <property type="match status" value="1"/>
</dbReference>
<feature type="domain" description="PA" evidence="14">
    <location>
        <begin position="397"/>
        <end position="478"/>
    </location>
</feature>
<dbReference type="CDD" id="cd04852">
    <property type="entry name" value="Peptidases_S8_3"/>
    <property type="match status" value="1"/>
</dbReference>
<dbReference type="CDD" id="cd02120">
    <property type="entry name" value="PA_subtilisin_like"/>
    <property type="match status" value="1"/>
</dbReference>
<dbReference type="Pfam" id="PF00082">
    <property type="entry name" value="Peptidase_S8"/>
    <property type="match status" value="1"/>
</dbReference>
<dbReference type="PROSITE" id="PS00138">
    <property type="entry name" value="SUBTILASE_SER"/>
    <property type="match status" value="1"/>
</dbReference>
<dbReference type="FunFam" id="3.30.70.80:FF:000003">
    <property type="entry name" value="Subtilisin-like protease SBT1.9"/>
    <property type="match status" value="1"/>
</dbReference>
<evidence type="ECO:0000259" key="13">
    <source>
        <dbReference type="Pfam" id="PF00082"/>
    </source>
</evidence>
<feature type="active site" description="Charge relay system" evidence="10 11">
    <location>
        <position position="237"/>
    </location>
</feature>
<evidence type="ECO:0000256" key="9">
    <source>
        <dbReference type="ARBA" id="ARBA00023180"/>
    </source>
</evidence>
<feature type="chain" id="PRO_5021359529" description="Subtilisin-like protease" evidence="12">
    <location>
        <begin position="26"/>
        <end position="808"/>
    </location>
</feature>
<dbReference type="AlphaFoldDB" id="A0A4Y7K3X7"/>
<feature type="active site" description="Charge relay system" evidence="10 11">
    <location>
        <position position="161"/>
    </location>
</feature>
<evidence type="ECO:0000259" key="15">
    <source>
        <dbReference type="Pfam" id="PF05922"/>
    </source>
</evidence>
<evidence type="ECO:0000256" key="6">
    <source>
        <dbReference type="ARBA" id="ARBA00022801"/>
    </source>
</evidence>
<dbReference type="InterPro" id="IPR036852">
    <property type="entry name" value="Peptidase_S8/S53_dom_sf"/>
</dbReference>
<keyword evidence="8" id="KW-0865">Zymogen</keyword>
<evidence type="ECO:0000256" key="5">
    <source>
        <dbReference type="ARBA" id="ARBA00022729"/>
    </source>
</evidence>
<protein>
    <recommendedName>
        <fullName evidence="19">Subtilisin-like protease</fullName>
    </recommendedName>
</protein>
<accession>A0A4Y7K3X7</accession>
<feature type="active site" description="Charge relay system" evidence="10 11">
    <location>
        <position position="569"/>
    </location>
</feature>
<dbReference type="Gene3D" id="3.40.50.200">
    <property type="entry name" value="Peptidase S8/S53 domain"/>
    <property type="match status" value="1"/>
</dbReference>
<dbReference type="InterPro" id="IPR015500">
    <property type="entry name" value="Peptidase_S8_subtilisin-rel"/>
</dbReference>
<dbReference type="Pfam" id="PF17766">
    <property type="entry name" value="fn3_6"/>
    <property type="match status" value="1"/>
</dbReference>
<dbReference type="PANTHER" id="PTHR10795">
    <property type="entry name" value="PROPROTEIN CONVERTASE SUBTILISIN/KEXIN"/>
    <property type="match status" value="1"/>
</dbReference>
<dbReference type="InterPro" id="IPR000209">
    <property type="entry name" value="Peptidase_S8/S53_dom"/>
</dbReference>
<dbReference type="InterPro" id="IPR034197">
    <property type="entry name" value="Peptidases_S8_3"/>
</dbReference>
<dbReference type="OrthoDB" id="534383at2759"/>
<reference evidence="17 18" key="1">
    <citation type="journal article" date="2018" name="Science">
        <title>The opium poppy genome and morphinan production.</title>
        <authorList>
            <person name="Guo L."/>
            <person name="Winzer T."/>
            <person name="Yang X."/>
            <person name="Li Y."/>
            <person name="Ning Z."/>
            <person name="He Z."/>
            <person name="Teodor R."/>
            <person name="Lu Y."/>
            <person name="Bowser T.A."/>
            <person name="Graham I.A."/>
            <person name="Ye K."/>
        </authorList>
    </citation>
    <scope>NUCLEOTIDE SEQUENCE [LARGE SCALE GENOMIC DNA]</scope>
    <source>
        <strain evidence="18">cv. HN1</strain>
        <tissue evidence="17">Leaves</tissue>
    </source>
</reference>
<dbReference type="Gramene" id="RZC68044">
    <property type="protein sequence ID" value="RZC68044"/>
    <property type="gene ID" value="C5167_031299"/>
</dbReference>
<dbReference type="FunFam" id="2.60.40.2310:FF:000001">
    <property type="entry name" value="Subtilisin-like protease SBT1.5"/>
    <property type="match status" value="1"/>
</dbReference>
<feature type="domain" description="Subtilisin-like protease fibronectin type-III" evidence="16">
    <location>
        <begin position="685"/>
        <end position="790"/>
    </location>
</feature>
<evidence type="ECO:0000256" key="10">
    <source>
        <dbReference type="PIRSR" id="PIRSR615500-1"/>
    </source>
</evidence>
<dbReference type="InterPro" id="IPR045051">
    <property type="entry name" value="SBT"/>
</dbReference>
<dbReference type="InterPro" id="IPR037045">
    <property type="entry name" value="S8pro/Inhibitor_I9_sf"/>
</dbReference>
<dbReference type="PROSITE" id="PS51892">
    <property type="entry name" value="SUBTILASE"/>
    <property type="match status" value="1"/>
</dbReference>
<dbReference type="GO" id="GO:0048731">
    <property type="term" value="P:system development"/>
    <property type="evidence" value="ECO:0007669"/>
    <property type="project" value="UniProtKB-ARBA"/>
</dbReference>
<dbReference type="GO" id="GO:0004252">
    <property type="term" value="F:serine-type endopeptidase activity"/>
    <property type="evidence" value="ECO:0007669"/>
    <property type="project" value="UniProtKB-UniRule"/>
</dbReference>
<keyword evidence="9" id="KW-0325">Glycoprotein</keyword>
<dbReference type="Pfam" id="PF05922">
    <property type="entry name" value="Inhibitor_I9"/>
    <property type="match status" value="1"/>
</dbReference>
<dbReference type="PRINTS" id="PR00723">
    <property type="entry name" value="SUBTILISIN"/>
</dbReference>
<evidence type="ECO:0000259" key="16">
    <source>
        <dbReference type="Pfam" id="PF17766"/>
    </source>
</evidence>
<dbReference type="Gene3D" id="3.30.70.80">
    <property type="entry name" value="Peptidase S8 propeptide/proteinase inhibitor I9"/>
    <property type="match status" value="1"/>
</dbReference>
<evidence type="ECO:0000313" key="18">
    <source>
        <dbReference type="Proteomes" id="UP000316621"/>
    </source>
</evidence>
<dbReference type="FunFam" id="3.50.30.30:FF:000005">
    <property type="entry name" value="subtilisin-like protease SBT1.5"/>
    <property type="match status" value="1"/>
</dbReference>
<keyword evidence="6 11" id="KW-0378">Hydrolase</keyword>
<evidence type="ECO:0000256" key="11">
    <source>
        <dbReference type="PROSITE-ProRule" id="PRU01240"/>
    </source>
</evidence>
<dbReference type="InterPro" id="IPR003137">
    <property type="entry name" value="PA_domain"/>
</dbReference>
<evidence type="ECO:0000256" key="7">
    <source>
        <dbReference type="ARBA" id="ARBA00022825"/>
    </source>
</evidence>
<dbReference type="GO" id="GO:0006508">
    <property type="term" value="P:proteolysis"/>
    <property type="evidence" value="ECO:0007669"/>
    <property type="project" value="UniProtKB-KW"/>
</dbReference>
<evidence type="ECO:0000256" key="1">
    <source>
        <dbReference type="ARBA" id="ARBA00004613"/>
    </source>
</evidence>
<evidence type="ECO:0000256" key="3">
    <source>
        <dbReference type="ARBA" id="ARBA00022525"/>
    </source>
</evidence>
<dbReference type="InterPro" id="IPR010259">
    <property type="entry name" value="S8pro/Inhibitor_I9"/>
</dbReference>
<evidence type="ECO:0000256" key="4">
    <source>
        <dbReference type="ARBA" id="ARBA00022670"/>
    </source>
</evidence>
<dbReference type="InterPro" id="IPR023828">
    <property type="entry name" value="Peptidase_S8_Ser-AS"/>
</dbReference>
<feature type="signal peptide" evidence="12">
    <location>
        <begin position="1"/>
        <end position="25"/>
    </location>
</feature>
<proteinExistence type="inferred from homology"/>
<keyword evidence="4 11" id="KW-0645">Protease</keyword>
<dbReference type="InterPro" id="IPR022398">
    <property type="entry name" value="Peptidase_S8_His-AS"/>
</dbReference>
<dbReference type="Gene3D" id="2.60.40.2310">
    <property type="match status" value="1"/>
</dbReference>
<dbReference type="Pfam" id="PF02225">
    <property type="entry name" value="PA"/>
    <property type="match status" value="1"/>
</dbReference>
<comment type="subcellular location">
    <subcellularLocation>
        <location evidence="1">Secreted</location>
    </subcellularLocation>
</comment>
<keyword evidence="18" id="KW-1185">Reference proteome</keyword>
<sequence length="808" mass="86987">MSFVTDSTYFLILIIFLTSPLLSLAASYNEEDNEQLKTFIVFVSKPDKPSVFVSHHEWYHATLASLPIPASSSFSSSSNNQHHKPQQIIYTYDHAMHGFAARLTLSQASHLRNVPGIVSVLPEQIHELHTTHTPQFLGLDDKVGIWPDSGYGDDVIIGVFDTGIWPERRSFHDKGLGPVPKRWKGICDVGPDFPKESCNKKIIGARAFLDGCQAFMLGSKMNMSSSETISARDTEGHGTHCASIAAGSGVSNASFGPYAAGVAHGMAPRARISVYKVCWPGVGCACSDILAAFDKAITDGVDVISLSVGGTAVPFYKDTFMIGAFHAMQKGIIVLVSAGNRGPEQKTVGNVAPWVLTVGASTLDREFPANVILGDKTVLPGVSLFYGKSRLTESNILVYGGDCGSETCEEGKLDVNRVKGNIVVCESGGPRAAQGNAVKLAGGIGVIQVAPKEKGEGLTSVPHLIPGTMITYKSGRKIRDYIRATNKAQKYYPVAVIKFKGTSIGYSPSSPKIAAFSSRGPNPITPEILKPDIIAPGVNILAAWTGSVGPSKSKADTRRVKYNVMSGTSMACPHVSGIAALLKSAHPTWSPGAIKSAIMTTAYNVDNSRKDITRLADGKYARWFELGSGHVDPNKALHPGLVYDVETEDYAQFLCSINYSSTTISKIFVHEKVDCSRSQMASPGDLNYPSFSVVFKSGTNKVKYERTVKNVGPSADAVYKVKINSPPSVKITVSPQTLVFSKKNRFLSYKISFSSKLNVMEVTGSGRDKHWSFGSIEWTDGEHNVRSPIAFIWDSTTSSTSTSLISSV</sequence>
<organism evidence="17 18">
    <name type="scientific">Papaver somniferum</name>
    <name type="common">Opium poppy</name>
    <dbReference type="NCBI Taxonomy" id="3469"/>
    <lineage>
        <taxon>Eukaryota</taxon>
        <taxon>Viridiplantae</taxon>
        <taxon>Streptophyta</taxon>
        <taxon>Embryophyta</taxon>
        <taxon>Tracheophyta</taxon>
        <taxon>Spermatophyta</taxon>
        <taxon>Magnoliopsida</taxon>
        <taxon>Ranunculales</taxon>
        <taxon>Papaveraceae</taxon>
        <taxon>Papaveroideae</taxon>
        <taxon>Papaver</taxon>
    </lineage>
</organism>
<gene>
    <name evidence="17" type="ORF">C5167_031299</name>
</gene>